<organism evidence="1 2">
    <name type="scientific">Avena sativa</name>
    <name type="common">Oat</name>
    <dbReference type="NCBI Taxonomy" id="4498"/>
    <lineage>
        <taxon>Eukaryota</taxon>
        <taxon>Viridiplantae</taxon>
        <taxon>Streptophyta</taxon>
        <taxon>Embryophyta</taxon>
        <taxon>Tracheophyta</taxon>
        <taxon>Spermatophyta</taxon>
        <taxon>Magnoliopsida</taxon>
        <taxon>Liliopsida</taxon>
        <taxon>Poales</taxon>
        <taxon>Poaceae</taxon>
        <taxon>BOP clade</taxon>
        <taxon>Pooideae</taxon>
        <taxon>Poodae</taxon>
        <taxon>Poeae</taxon>
        <taxon>Poeae Chloroplast Group 1 (Aveneae type)</taxon>
        <taxon>Aveninae</taxon>
        <taxon>Avena</taxon>
    </lineage>
</organism>
<evidence type="ECO:0000313" key="2">
    <source>
        <dbReference type="Proteomes" id="UP001732700"/>
    </source>
</evidence>
<dbReference type="Proteomes" id="UP001732700">
    <property type="component" value="Chromosome 4C"/>
</dbReference>
<keyword evidence="2" id="KW-1185">Reference proteome</keyword>
<reference evidence="1" key="1">
    <citation type="submission" date="2021-05" db="EMBL/GenBank/DDBJ databases">
        <authorList>
            <person name="Scholz U."/>
            <person name="Mascher M."/>
            <person name="Fiebig A."/>
        </authorList>
    </citation>
    <scope>NUCLEOTIDE SEQUENCE [LARGE SCALE GENOMIC DNA]</scope>
</reference>
<dbReference type="EnsemblPlants" id="AVESA.00010b.r2.4CG1282560.1">
    <property type="protein sequence ID" value="AVESA.00010b.r2.4CG1282560.1.CDS.1"/>
    <property type="gene ID" value="AVESA.00010b.r2.4CG1282560"/>
</dbReference>
<sequence length="243" mass="27696">MYFEFDLKIKGKGGPDDEVQFSKGVMSYYCNPDHSRIIFQLPSFQSTVKLVLQHVALPVAASLEVSVVNREPGDLVHLDGKITAGITRSYRHHMVLYDSSVRSGNLVGQNGSLLLNRKLVAVNGRAYEKGELLVLHVCFLDASCEIEDKDKMVPEEEDCEDHDEEEEEEEEEEEKEEEDPKNVLTLKFPQSESFWQHGCHKLKVKVEWTAVLDRPAGTNFLHRYSSTVPDGCSIDYRWGTLYE</sequence>
<accession>A0ACD5WTE8</accession>
<reference evidence="1" key="2">
    <citation type="submission" date="2025-09" db="UniProtKB">
        <authorList>
            <consortium name="EnsemblPlants"/>
        </authorList>
    </citation>
    <scope>IDENTIFICATION</scope>
</reference>
<protein>
    <submittedName>
        <fullName evidence="1">Uncharacterized protein</fullName>
    </submittedName>
</protein>
<proteinExistence type="predicted"/>
<name>A0ACD5WTE8_AVESA</name>
<evidence type="ECO:0000313" key="1">
    <source>
        <dbReference type="EnsemblPlants" id="AVESA.00010b.r2.4CG1282560.1.CDS.1"/>
    </source>
</evidence>